<reference evidence="3" key="2">
    <citation type="submission" date="2021-04" db="EMBL/GenBank/DDBJ databases">
        <authorList>
            <person name="Gilroy R."/>
        </authorList>
    </citation>
    <scope>NUCLEOTIDE SEQUENCE</scope>
    <source>
        <strain evidence="3">5933</strain>
    </source>
</reference>
<feature type="chain" id="PRO_5039645518" description="Lipoprotein" evidence="2">
    <location>
        <begin position="20"/>
        <end position="433"/>
    </location>
</feature>
<proteinExistence type="predicted"/>
<dbReference type="EMBL" id="DWWA01000015">
    <property type="protein sequence ID" value="HJC71620.1"/>
    <property type="molecule type" value="Genomic_DNA"/>
</dbReference>
<accession>A0A9D2TIJ5</accession>
<sequence length="433" mass="47109">MRNIILIVFGAALALGMMAACSVANMPQPNSTAPAQSAHIPADEGDSEPLSFLGQGAPLGDGDENGYYYMSQRADGSFNIRYVDYASRSEVVLCNRPECTHDNESCTAWRPYGGSEAGAIPIGDALYTIFYGSAQEGDFARYGDLAKMRIEKSEKDGSGTKRLMALEPHQTLEGGIAADGNTLYMTVQTVEQTEQDEEIRVTREIYAVNLQDGTVQKSEAMQQADLHIVGAAGRSLLLLSYDVGQTLSEASAQYMVYDVDTGESKPLAFEGTIGAGAVCVQNELCWLDKEQNKLIKLDFLKGTSISLPLNAEIGGFEQVRLSEPLQAYANVYFYGTGDTETRALISLGSGELFPLTLEMDAPDDVPNKAIKIFAQADENTFLTAQGLSYSEVNLSSGTDEERFMPSMQYTFAMLPVQSCLENKAEFQTIRRIS</sequence>
<keyword evidence="2" id="KW-0732">Signal</keyword>
<feature type="region of interest" description="Disordered" evidence="1">
    <location>
        <begin position="32"/>
        <end position="55"/>
    </location>
</feature>
<organism evidence="3 4">
    <name type="scientific">Candidatus Ruthenibacterium merdavium</name>
    <dbReference type="NCBI Taxonomy" id="2838752"/>
    <lineage>
        <taxon>Bacteria</taxon>
        <taxon>Bacillati</taxon>
        <taxon>Bacillota</taxon>
        <taxon>Clostridia</taxon>
        <taxon>Eubacteriales</taxon>
        <taxon>Oscillospiraceae</taxon>
        <taxon>Ruthenibacterium</taxon>
    </lineage>
</organism>
<feature type="signal peptide" evidence="2">
    <location>
        <begin position="1"/>
        <end position="19"/>
    </location>
</feature>
<gene>
    <name evidence="3" type="ORF">H9698_02340</name>
</gene>
<evidence type="ECO:0000256" key="1">
    <source>
        <dbReference type="SAM" id="MobiDB-lite"/>
    </source>
</evidence>
<reference evidence="3" key="1">
    <citation type="journal article" date="2021" name="PeerJ">
        <title>Extensive microbial diversity within the chicken gut microbiome revealed by metagenomics and culture.</title>
        <authorList>
            <person name="Gilroy R."/>
            <person name="Ravi A."/>
            <person name="Getino M."/>
            <person name="Pursley I."/>
            <person name="Horton D.L."/>
            <person name="Alikhan N.F."/>
            <person name="Baker D."/>
            <person name="Gharbi K."/>
            <person name="Hall N."/>
            <person name="Watson M."/>
            <person name="Adriaenssens E.M."/>
            <person name="Foster-Nyarko E."/>
            <person name="Jarju S."/>
            <person name="Secka A."/>
            <person name="Antonio M."/>
            <person name="Oren A."/>
            <person name="Chaudhuri R.R."/>
            <person name="La Ragione R."/>
            <person name="Hildebrand F."/>
            <person name="Pallen M.J."/>
        </authorList>
    </citation>
    <scope>NUCLEOTIDE SEQUENCE</scope>
    <source>
        <strain evidence="3">5933</strain>
    </source>
</reference>
<dbReference type="Proteomes" id="UP000823918">
    <property type="component" value="Unassembled WGS sequence"/>
</dbReference>
<evidence type="ECO:0000313" key="3">
    <source>
        <dbReference type="EMBL" id="HJC71620.1"/>
    </source>
</evidence>
<evidence type="ECO:0008006" key="5">
    <source>
        <dbReference type="Google" id="ProtNLM"/>
    </source>
</evidence>
<name>A0A9D2TIJ5_9FIRM</name>
<evidence type="ECO:0000256" key="2">
    <source>
        <dbReference type="SAM" id="SignalP"/>
    </source>
</evidence>
<comment type="caution">
    <text evidence="3">The sequence shown here is derived from an EMBL/GenBank/DDBJ whole genome shotgun (WGS) entry which is preliminary data.</text>
</comment>
<evidence type="ECO:0000313" key="4">
    <source>
        <dbReference type="Proteomes" id="UP000823918"/>
    </source>
</evidence>
<dbReference type="AlphaFoldDB" id="A0A9D2TIJ5"/>
<protein>
    <recommendedName>
        <fullName evidence="5">Lipoprotein</fullName>
    </recommendedName>
</protein>
<dbReference type="PROSITE" id="PS51257">
    <property type="entry name" value="PROKAR_LIPOPROTEIN"/>
    <property type="match status" value="1"/>
</dbReference>